<protein>
    <submittedName>
        <fullName evidence="1">Uncharacterized protein</fullName>
    </submittedName>
</protein>
<gene>
    <name evidence="1" type="ORF">FHS55_002103</name>
</gene>
<accession>A0A839Z9T9</accession>
<keyword evidence="2" id="KW-1185">Reference proteome</keyword>
<reference evidence="1 2" key="1">
    <citation type="submission" date="2020-08" db="EMBL/GenBank/DDBJ databases">
        <title>Genomic Encyclopedia of Type Strains, Phase IV (KMG-IV): sequencing the most valuable type-strain genomes for metagenomic binning, comparative biology and taxonomic classification.</title>
        <authorList>
            <person name="Goeker M."/>
        </authorList>
    </citation>
    <scope>NUCLEOTIDE SEQUENCE [LARGE SCALE GENOMIC DNA]</scope>
    <source>
        <strain evidence="1 2">DSM 5895</strain>
    </source>
</reference>
<comment type="caution">
    <text evidence="1">The sequence shown here is derived from an EMBL/GenBank/DDBJ whole genome shotgun (WGS) entry which is preliminary data.</text>
</comment>
<sequence>MMEAAVPDLMLEDIDLLRWSIADDGMIRTSAVSVSAPVRRLAAAGAIERVATSTSGRGWSALWRVTERGRALVPA</sequence>
<name>A0A839Z9T9_9HYPH</name>
<dbReference type="EMBL" id="JACICD010000003">
    <property type="protein sequence ID" value="MBB3771504.1"/>
    <property type="molecule type" value="Genomic_DNA"/>
</dbReference>
<dbReference type="Proteomes" id="UP000533469">
    <property type="component" value="Unassembled WGS sequence"/>
</dbReference>
<evidence type="ECO:0000313" key="2">
    <source>
        <dbReference type="Proteomes" id="UP000533469"/>
    </source>
</evidence>
<dbReference type="RefSeq" id="WP_183189650.1">
    <property type="nucleotide sequence ID" value="NZ_JACICD010000003.1"/>
</dbReference>
<organism evidence="1 2">
    <name type="scientific">Ancylobacter tetraedralis</name>
    <dbReference type="NCBI Taxonomy" id="217068"/>
    <lineage>
        <taxon>Bacteria</taxon>
        <taxon>Pseudomonadati</taxon>
        <taxon>Pseudomonadota</taxon>
        <taxon>Alphaproteobacteria</taxon>
        <taxon>Hyphomicrobiales</taxon>
        <taxon>Xanthobacteraceae</taxon>
        <taxon>Ancylobacter</taxon>
    </lineage>
</organism>
<evidence type="ECO:0000313" key="1">
    <source>
        <dbReference type="EMBL" id="MBB3771504.1"/>
    </source>
</evidence>
<proteinExistence type="predicted"/>
<dbReference type="AlphaFoldDB" id="A0A839Z9T9"/>